<accession>A0A9X1B6S2</accession>
<sequence length="65" mass="7344">MTDEILKELWDAKDKIAQEHGYSVDALAEYYLKKQTARHGRFIQDVGENKAEHGAQLGRSQARAG</sequence>
<evidence type="ECO:0000313" key="2">
    <source>
        <dbReference type="EMBL" id="MBK1621166.1"/>
    </source>
</evidence>
<protein>
    <submittedName>
        <fullName evidence="2">Uncharacterized protein</fullName>
    </submittedName>
</protein>
<organism evidence="2 3">
    <name type="scientific">Lamprobacter modestohalophilus</name>
    <dbReference type="NCBI Taxonomy" id="1064514"/>
    <lineage>
        <taxon>Bacteria</taxon>
        <taxon>Pseudomonadati</taxon>
        <taxon>Pseudomonadota</taxon>
        <taxon>Gammaproteobacteria</taxon>
        <taxon>Chromatiales</taxon>
        <taxon>Chromatiaceae</taxon>
        <taxon>Lamprobacter</taxon>
    </lineage>
</organism>
<dbReference type="RefSeq" id="WP_200249412.1">
    <property type="nucleotide sequence ID" value="NZ_NRRY01000060.1"/>
</dbReference>
<reference evidence="2 3" key="1">
    <citation type="journal article" date="2020" name="Microorganisms">
        <title>Osmotic Adaptation and Compatible Solute Biosynthesis of Phototrophic Bacteria as Revealed from Genome Analyses.</title>
        <authorList>
            <person name="Imhoff J.F."/>
            <person name="Rahn T."/>
            <person name="Kunzel S."/>
            <person name="Keller A."/>
            <person name="Neulinger S.C."/>
        </authorList>
    </citation>
    <scope>NUCLEOTIDE SEQUENCE [LARGE SCALE GENOMIC DNA]</scope>
    <source>
        <strain evidence="2 3">DSM 25653</strain>
    </source>
</reference>
<evidence type="ECO:0000313" key="3">
    <source>
        <dbReference type="Proteomes" id="UP001138768"/>
    </source>
</evidence>
<dbReference type="Proteomes" id="UP001138768">
    <property type="component" value="Unassembled WGS sequence"/>
</dbReference>
<feature type="region of interest" description="Disordered" evidence="1">
    <location>
        <begin position="46"/>
        <end position="65"/>
    </location>
</feature>
<keyword evidence="3" id="KW-1185">Reference proteome</keyword>
<dbReference type="AlphaFoldDB" id="A0A9X1B6S2"/>
<proteinExistence type="predicted"/>
<comment type="caution">
    <text evidence="2">The sequence shown here is derived from an EMBL/GenBank/DDBJ whole genome shotgun (WGS) entry which is preliminary data.</text>
</comment>
<gene>
    <name evidence="2" type="ORF">CKO42_22655</name>
</gene>
<name>A0A9X1B6S2_9GAMM</name>
<evidence type="ECO:0000256" key="1">
    <source>
        <dbReference type="SAM" id="MobiDB-lite"/>
    </source>
</evidence>
<dbReference type="EMBL" id="NRRY01000060">
    <property type="protein sequence ID" value="MBK1621166.1"/>
    <property type="molecule type" value="Genomic_DNA"/>
</dbReference>